<reference evidence="6" key="2">
    <citation type="submission" date="2021-03" db="UniProtKB">
        <authorList>
            <consortium name="EnsemblPlants"/>
        </authorList>
    </citation>
    <scope>IDENTIFICATION</scope>
</reference>
<accession>A0A803KY06</accession>
<feature type="region of interest" description="Disordered" evidence="4">
    <location>
        <begin position="1"/>
        <end position="114"/>
    </location>
</feature>
<dbReference type="InterPro" id="IPR036339">
    <property type="entry name" value="PUB-like_dom_sf"/>
</dbReference>
<keyword evidence="3" id="KW-0472">Membrane</keyword>
<dbReference type="EnsemblPlants" id="AUR62003915-RA">
    <property type="protein sequence ID" value="AUR62003915-RA:cds"/>
    <property type="gene ID" value="AUR62003915"/>
</dbReference>
<dbReference type="Gramene" id="AUR62003915-RA">
    <property type="protein sequence ID" value="AUR62003915-RA:cds"/>
    <property type="gene ID" value="AUR62003915"/>
</dbReference>
<dbReference type="SMR" id="A0A803KY06"/>
<dbReference type="GO" id="GO:0016020">
    <property type="term" value="C:membrane"/>
    <property type="evidence" value="ECO:0007669"/>
    <property type="project" value="UniProtKB-SubCell"/>
</dbReference>
<dbReference type="RefSeq" id="XP_021714355.1">
    <property type="nucleotide sequence ID" value="XM_021858663.1"/>
</dbReference>
<dbReference type="KEGG" id="cqi:110682334"/>
<evidence type="ECO:0000313" key="6">
    <source>
        <dbReference type="EnsemblPlants" id="AUR62003915-RA:cds"/>
    </source>
</evidence>
<dbReference type="OrthoDB" id="49605at2759"/>
<dbReference type="OMA" id="LEFELIF"/>
<reference evidence="6" key="1">
    <citation type="journal article" date="2017" name="Nature">
        <title>The genome of Chenopodium quinoa.</title>
        <authorList>
            <person name="Jarvis D.E."/>
            <person name="Ho Y.S."/>
            <person name="Lightfoot D.J."/>
            <person name="Schmoeckel S.M."/>
            <person name="Li B."/>
            <person name="Borm T.J.A."/>
            <person name="Ohyanagi H."/>
            <person name="Mineta K."/>
            <person name="Michell C.T."/>
            <person name="Saber N."/>
            <person name="Kharbatia N.M."/>
            <person name="Rupper R.R."/>
            <person name="Sharp A.R."/>
            <person name="Dally N."/>
            <person name="Boughton B.A."/>
            <person name="Woo Y.H."/>
            <person name="Gao G."/>
            <person name="Schijlen E.G.W.M."/>
            <person name="Guo X."/>
            <person name="Momin A.A."/>
            <person name="Negrao S."/>
            <person name="Al-Babili S."/>
            <person name="Gehring C."/>
            <person name="Roessner U."/>
            <person name="Jung C."/>
            <person name="Murphy K."/>
            <person name="Arold S.T."/>
            <person name="Gojobori T."/>
            <person name="van der Linden C.G."/>
            <person name="van Loo E.N."/>
            <person name="Jellen E.N."/>
            <person name="Maughan P.J."/>
            <person name="Tester M."/>
        </authorList>
    </citation>
    <scope>NUCLEOTIDE SEQUENCE [LARGE SCALE GENOMIC DNA]</scope>
    <source>
        <strain evidence="6">cv. PI 614886</strain>
    </source>
</reference>
<dbReference type="Gene3D" id="1.20.58.2190">
    <property type="match status" value="1"/>
</dbReference>
<name>A0A803KY06_CHEQI</name>
<dbReference type="PANTHER" id="PTHR47694">
    <property type="entry name" value="PLANT UBX DOMAIN-CONTAINING PROTEIN 2"/>
    <property type="match status" value="1"/>
</dbReference>
<dbReference type="InterPro" id="IPR001012">
    <property type="entry name" value="UBX_dom"/>
</dbReference>
<dbReference type="Pfam" id="PF00789">
    <property type="entry name" value="UBX"/>
    <property type="match status" value="1"/>
</dbReference>
<dbReference type="SMART" id="SM00580">
    <property type="entry name" value="PUG"/>
    <property type="match status" value="1"/>
</dbReference>
<comment type="subcellular location">
    <subcellularLocation>
        <location evidence="1">Membrane</location>
        <topology evidence="1">Peripheral membrane protein</topology>
    </subcellularLocation>
</comment>
<evidence type="ECO:0000256" key="3">
    <source>
        <dbReference type="ARBA" id="ARBA00023136"/>
    </source>
</evidence>
<feature type="compositionally biased region" description="Low complexity" evidence="4">
    <location>
        <begin position="34"/>
        <end position="48"/>
    </location>
</feature>
<evidence type="ECO:0000256" key="4">
    <source>
        <dbReference type="SAM" id="MobiDB-lite"/>
    </source>
</evidence>
<sequence>MDDMKDKFKGFMKKVNTQMSSSSSGKFKGQGRVLGSSSSSGPTNPNLTRPSQSVNPNRNQNPSSVQTKPLPQKNSPVSDPRPTSFEGQKGSNSNPDSKQGRPSKDGFDPFDSLITSGERNKNGYSLNVFECPICGSGFTSEEDVSIHIESCIVAKTSKNGDGVELDLDLGSDSVLMDGNENKADSTNKLGGCVSVYLSGNPSDSSVDVVMRLLRNIVKEPENPKFRKIRMGNPKIREAIGEVTGGIELLEEVGFELKEEGGEMWSVMDTPSEDRLLKIKETVNIMEQAKPDGSVSSAPLVKVDEKVEVEKKVKENEPKIIDREIKVFFSVSESVAARIVLPDSFYQLSSEEVRREAEMRKKKMADSQLLIPKSFKEKQAQAARKRYTRTIIRVQFPDGVVLQGVFSPKEPTSVLYEFVSSALKQQGLEFELIHPVPLKRRVIPCFPALGERALTLEQEDLVPSALVKFKPIETDNMVFTGLTNELLEISEPLGSSSTS</sequence>
<keyword evidence="2" id="KW-0833">Ubl conjugation pathway</keyword>
<feature type="compositionally biased region" description="Basic and acidic residues" evidence="4">
    <location>
        <begin position="98"/>
        <end position="107"/>
    </location>
</feature>
<dbReference type="FunFam" id="3.10.20.90:FF:000185">
    <property type="entry name" value="UBX domain-containing protein 6"/>
    <property type="match status" value="1"/>
</dbReference>
<dbReference type="PANTHER" id="PTHR47694:SF1">
    <property type="entry name" value="PLANT UBX DOMAIN-CONTAINING PROTEIN 2"/>
    <property type="match status" value="1"/>
</dbReference>
<keyword evidence="7" id="KW-1185">Reference proteome</keyword>
<gene>
    <name evidence="6" type="primary">LOC110682334</name>
</gene>
<protein>
    <recommendedName>
        <fullName evidence="5">UBX domain-containing protein</fullName>
    </recommendedName>
</protein>
<dbReference type="CDD" id="cd09212">
    <property type="entry name" value="PUB"/>
    <property type="match status" value="1"/>
</dbReference>
<feature type="compositionally biased region" description="Polar residues" evidence="4">
    <location>
        <begin position="49"/>
        <end position="77"/>
    </location>
</feature>
<feature type="compositionally biased region" description="Polar residues" evidence="4">
    <location>
        <begin position="85"/>
        <end position="97"/>
    </location>
</feature>
<feature type="domain" description="UBX" evidence="5">
    <location>
        <begin position="384"/>
        <end position="468"/>
    </location>
</feature>
<dbReference type="SUPFAM" id="SSF143503">
    <property type="entry name" value="PUG domain-like"/>
    <property type="match status" value="1"/>
</dbReference>
<organism evidence="6 7">
    <name type="scientific">Chenopodium quinoa</name>
    <name type="common">Quinoa</name>
    <dbReference type="NCBI Taxonomy" id="63459"/>
    <lineage>
        <taxon>Eukaryota</taxon>
        <taxon>Viridiplantae</taxon>
        <taxon>Streptophyta</taxon>
        <taxon>Embryophyta</taxon>
        <taxon>Tracheophyta</taxon>
        <taxon>Spermatophyta</taxon>
        <taxon>Magnoliopsida</taxon>
        <taxon>eudicotyledons</taxon>
        <taxon>Gunneridae</taxon>
        <taxon>Pentapetalae</taxon>
        <taxon>Caryophyllales</taxon>
        <taxon>Chenopodiaceae</taxon>
        <taxon>Chenopodioideae</taxon>
        <taxon>Atripliceae</taxon>
        <taxon>Chenopodium</taxon>
    </lineage>
</organism>
<dbReference type="Gene3D" id="3.10.20.90">
    <property type="entry name" value="Phosphatidylinositol 3-kinase Catalytic Subunit, Chain A, domain 1"/>
    <property type="match status" value="1"/>
</dbReference>
<dbReference type="Proteomes" id="UP000596660">
    <property type="component" value="Unplaced"/>
</dbReference>
<dbReference type="PROSITE" id="PS50033">
    <property type="entry name" value="UBX"/>
    <property type="match status" value="1"/>
</dbReference>
<proteinExistence type="predicted"/>
<dbReference type="Pfam" id="PF09409">
    <property type="entry name" value="PUB"/>
    <property type="match status" value="1"/>
</dbReference>
<dbReference type="InterPro" id="IPR029071">
    <property type="entry name" value="Ubiquitin-like_domsf"/>
</dbReference>
<evidence type="ECO:0000259" key="5">
    <source>
        <dbReference type="PROSITE" id="PS50033"/>
    </source>
</evidence>
<evidence type="ECO:0000256" key="2">
    <source>
        <dbReference type="ARBA" id="ARBA00022786"/>
    </source>
</evidence>
<dbReference type="GeneID" id="110682334"/>
<dbReference type="GO" id="GO:0050832">
    <property type="term" value="P:defense response to fungus"/>
    <property type="evidence" value="ECO:0007669"/>
    <property type="project" value="EnsemblPlants"/>
</dbReference>
<dbReference type="InterPro" id="IPR018997">
    <property type="entry name" value="PUB_domain"/>
</dbReference>
<dbReference type="SUPFAM" id="SSF54236">
    <property type="entry name" value="Ubiquitin-like"/>
    <property type="match status" value="1"/>
</dbReference>
<evidence type="ECO:0000256" key="1">
    <source>
        <dbReference type="ARBA" id="ARBA00004170"/>
    </source>
</evidence>
<evidence type="ECO:0000313" key="7">
    <source>
        <dbReference type="Proteomes" id="UP000596660"/>
    </source>
</evidence>
<dbReference type="AlphaFoldDB" id="A0A803KY06"/>